<evidence type="ECO:0000256" key="4">
    <source>
        <dbReference type="ARBA" id="ARBA00023004"/>
    </source>
</evidence>
<dbReference type="SUPFAM" id="SSF51905">
    <property type="entry name" value="FAD/NAD(P)-binding domain"/>
    <property type="match status" value="1"/>
</dbReference>
<dbReference type="InterPro" id="IPR039650">
    <property type="entry name" value="HdrA-like"/>
</dbReference>
<keyword evidence="5" id="KW-0411">Iron-sulfur</keyword>
<dbReference type="Gene3D" id="3.50.50.60">
    <property type="entry name" value="FAD/NAD(P)-binding domain"/>
    <property type="match status" value="1"/>
</dbReference>
<evidence type="ECO:0000256" key="3">
    <source>
        <dbReference type="ARBA" id="ARBA00023002"/>
    </source>
</evidence>
<dbReference type="PANTHER" id="PTHR43498:SF1">
    <property type="entry name" value="COB--COM HETERODISULFIDE REDUCTASE IRON-SULFUR SUBUNIT A"/>
    <property type="match status" value="1"/>
</dbReference>
<keyword evidence="7" id="KW-1185">Reference proteome</keyword>
<dbReference type="GO" id="GO:0016491">
    <property type="term" value="F:oxidoreductase activity"/>
    <property type="evidence" value="ECO:0007669"/>
    <property type="project" value="UniProtKB-KW"/>
</dbReference>
<evidence type="ECO:0000256" key="2">
    <source>
        <dbReference type="ARBA" id="ARBA00022723"/>
    </source>
</evidence>
<keyword evidence="4" id="KW-0408">Iron</keyword>
<evidence type="ECO:0000313" key="7">
    <source>
        <dbReference type="Proteomes" id="UP000657006"/>
    </source>
</evidence>
<dbReference type="AlphaFoldDB" id="A0A926I1J9"/>
<evidence type="ECO:0000256" key="1">
    <source>
        <dbReference type="ARBA" id="ARBA00022485"/>
    </source>
</evidence>
<keyword evidence="1" id="KW-0004">4Fe-4S</keyword>
<dbReference type="GO" id="GO:0046872">
    <property type="term" value="F:metal ion binding"/>
    <property type="evidence" value="ECO:0007669"/>
    <property type="project" value="UniProtKB-KW"/>
</dbReference>
<reference evidence="6" key="1">
    <citation type="submission" date="2020-08" db="EMBL/GenBank/DDBJ databases">
        <title>Genome public.</title>
        <authorList>
            <person name="Liu C."/>
            <person name="Sun Q."/>
        </authorList>
    </citation>
    <scope>NUCLEOTIDE SEQUENCE</scope>
    <source>
        <strain evidence="6">NSJ-32</strain>
    </source>
</reference>
<keyword evidence="2" id="KW-0479">Metal-binding</keyword>
<protein>
    <submittedName>
        <fullName evidence="6">FAD-dependent oxidoreductase</fullName>
    </submittedName>
</protein>
<dbReference type="InterPro" id="IPR036188">
    <property type="entry name" value="FAD/NAD-bd_sf"/>
</dbReference>
<comment type="caution">
    <text evidence="6">The sequence shown here is derived from an EMBL/GenBank/DDBJ whole genome shotgun (WGS) entry which is preliminary data.</text>
</comment>
<sequence length="590" mass="67108">MSLFPAIYHRVEFCVVGGGLSGLCAAVAAARHGRKTALLQERPMLGGNTSSEIRMWVCGAHGKNNRETGLVEELMLENYWRNPYKNYSIWDSVMLEMAKKEPNLEVYLNCTCMDGEMDEDRLARITGWQMTTQQYHVFEAGIFADCSGDSILAPITGALYRMGREGYEEYGEDIAPTQADSHTMGMSCMIQAREYPEERTFIAPTWARKFTKEDLPHRHPNLESDGDNFWYLELGGMQDTIRDTEEIRDELLRVAYGIWDFLKNDPENQERNKCFDIDWIGILPGKRESRRYVGDYVMTQSDVRAGGHFDDLVAYGGWSMDDHHPGGIDVKEPPTIYHPAPSPYGIPYRCLYSQNVKNLMFAGRNISVSHVAMSSTRVMATCALLGQAVGTAAAIALREGITPRGIYEKGFVPELQQTLMEDDCYLPYHRRALSPLTREARLESNLQDAENLRNGYDRPIGDADNGARGPKGSFVTYTLDTPQWVEAVRLVLDSDLNRETLPEREMKLNRGMRHNIRLCWEKSHMPTTVVKDLDVMWTLEDGSQEMQSLRGNHQRLVWIPCRQKVAAVTIRLLDTWGSEECHLFAVDLME</sequence>
<dbReference type="GO" id="GO:0051539">
    <property type="term" value="F:4 iron, 4 sulfur cluster binding"/>
    <property type="evidence" value="ECO:0007669"/>
    <property type="project" value="UniProtKB-KW"/>
</dbReference>
<gene>
    <name evidence="6" type="ORF">H8730_08225</name>
</gene>
<dbReference type="RefSeq" id="WP_249289671.1">
    <property type="nucleotide sequence ID" value="NZ_JACRSQ010000010.1"/>
</dbReference>
<organism evidence="6 7">
    <name type="scientific">Bianquea renquensis</name>
    <dbReference type="NCBI Taxonomy" id="2763661"/>
    <lineage>
        <taxon>Bacteria</taxon>
        <taxon>Bacillati</taxon>
        <taxon>Bacillota</taxon>
        <taxon>Clostridia</taxon>
        <taxon>Eubacteriales</taxon>
        <taxon>Bianqueaceae</taxon>
        <taxon>Bianquea</taxon>
    </lineage>
</organism>
<dbReference type="EMBL" id="JACRSQ010000010">
    <property type="protein sequence ID" value="MBC8543528.1"/>
    <property type="molecule type" value="Genomic_DNA"/>
</dbReference>
<dbReference type="Proteomes" id="UP000657006">
    <property type="component" value="Unassembled WGS sequence"/>
</dbReference>
<keyword evidence="3" id="KW-0560">Oxidoreductase</keyword>
<evidence type="ECO:0000256" key="5">
    <source>
        <dbReference type="ARBA" id="ARBA00023014"/>
    </source>
</evidence>
<dbReference type="PANTHER" id="PTHR43498">
    <property type="entry name" value="FERREDOXIN:COB-COM HETERODISULFIDE REDUCTASE SUBUNIT A"/>
    <property type="match status" value="1"/>
</dbReference>
<accession>A0A926I1J9</accession>
<evidence type="ECO:0000313" key="6">
    <source>
        <dbReference type="EMBL" id="MBC8543528.1"/>
    </source>
</evidence>
<dbReference type="Pfam" id="PF12831">
    <property type="entry name" value="FAD_oxidored"/>
    <property type="match status" value="1"/>
</dbReference>
<proteinExistence type="predicted"/>
<name>A0A926I1J9_9FIRM</name>